<dbReference type="InterPro" id="IPR036259">
    <property type="entry name" value="MFS_trans_sf"/>
</dbReference>
<keyword evidence="8 9" id="KW-0472">Membrane</keyword>
<dbReference type="PANTHER" id="PTHR23535">
    <property type="entry name" value="SUGAR EFFLUX TRANSPORTER A-RELATED"/>
    <property type="match status" value="1"/>
</dbReference>
<keyword evidence="5" id="KW-0762">Sugar transport</keyword>
<evidence type="ECO:0000313" key="11">
    <source>
        <dbReference type="EMBL" id="MCK6264389.1"/>
    </source>
</evidence>
<dbReference type="InterPro" id="IPR020846">
    <property type="entry name" value="MFS_dom"/>
</dbReference>
<dbReference type="Pfam" id="PF07690">
    <property type="entry name" value="MFS_1"/>
    <property type="match status" value="2"/>
</dbReference>
<dbReference type="SUPFAM" id="SSF103473">
    <property type="entry name" value="MFS general substrate transporter"/>
    <property type="match status" value="1"/>
</dbReference>
<feature type="transmembrane region" description="Helical" evidence="9">
    <location>
        <begin position="204"/>
        <end position="229"/>
    </location>
</feature>
<evidence type="ECO:0000256" key="4">
    <source>
        <dbReference type="ARBA" id="ARBA00022475"/>
    </source>
</evidence>
<evidence type="ECO:0000256" key="1">
    <source>
        <dbReference type="ARBA" id="ARBA00004651"/>
    </source>
</evidence>
<dbReference type="EMBL" id="JAJHVV010000008">
    <property type="protein sequence ID" value="MCK6264389.1"/>
    <property type="molecule type" value="Genomic_DNA"/>
</dbReference>
<proteinExistence type="inferred from homology"/>
<dbReference type="CDD" id="cd17471">
    <property type="entry name" value="MFS_Set"/>
    <property type="match status" value="1"/>
</dbReference>
<dbReference type="Gene3D" id="1.20.1250.20">
    <property type="entry name" value="MFS general substrate transporter like domains"/>
    <property type="match status" value="2"/>
</dbReference>
<feature type="transmembrane region" description="Helical" evidence="9">
    <location>
        <begin position="332"/>
        <end position="353"/>
    </location>
</feature>
<dbReference type="GO" id="GO:0022857">
    <property type="term" value="F:transmembrane transporter activity"/>
    <property type="evidence" value="ECO:0007669"/>
    <property type="project" value="InterPro"/>
</dbReference>
<comment type="subcellular location">
    <subcellularLocation>
        <location evidence="1">Cell membrane</location>
        <topology evidence="1">Multi-pass membrane protein</topology>
    </subcellularLocation>
</comment>
<keyword evidence="12" id="KW-1185">Reference proteome</keyword>
<feature type="domain" description="Major facilitator superfamily (MFS) profile" evidence="10">
    <location>
        <begin position="206"/>
        <end position="401"/>
    </location>
</feature>
<keyword evidence="7 9" id="KW-1133">Transmembrane helix</keyword>
<gene>
    <name evidence="11" type="ORF">KP803_14000</name>
</gene>
<feature type="transmembrane region" description="Helical" evidence="9">
    <location>
        <begin position="359"/>
        <end position="380"/>
    </location>
</feature>
<dbReference type="InterPro" id="IPR011701">
    <property type="entry name" value="MFS"/>
</dbReference>
<feature type="transmembrane region" description="Helical" evidence="9">
    <location>
        <begin position="7"/>
        <end position="25"/>
    </location>
</feature>
<organism evidence="11 12">
    <name type="scientific">Vibrio amylolyticus</name>
    <dbReference type="NCBI Taxonomy" id="2847292"/>
    <lineage>
        <taxon>Bacteria</taxon>
        <taxon>Pseudomonadati</taxon>
        <taxon>Pseudomonadota</taxon>
        <taxon>Gammaproteobacteria</taxon>
        <taxon>Vibrionales</taxon>
        <taxon>Vibrionaceae</taxon>
        <taxon>Vibrio</taxon>
    </lineage>
</organism>
<reference evidence="11" key="1">
    <citation type="submission" date="2021-11" db="EMBL/GenBank/DDBJ databases">
        <title>Vibrio ZSDE26 sp. nov. and Vibrio ZSDZ34 sp. nov., isolated from coastal seawater in Qingdao.</title>
        <authorList>
            <person name="Zhang P."/>
        </authorList>
    </citation>
    <scope>NUCLEOTIDE SEQUENCE</scope>
    <source>
        <strain evidence="11">ZSDE26</strain>
    </source>
</reference>
<keyword evidence="3" id="KW-0813">Transport</keyword>
<comment type="caution">
    <text evidence="11">The sequence shown here is derived from an EMBL/GenBank/DDBJ whole genome shotgun (WGS) entry which is preliminary data.</text>
</comment>
<evidence type="ECO:0000256" key="7">
    <source>
        <dbReference type="ARBA" id="ARBA00022989"/>
    </source>
</evidence>
<evidence type="ECO:0000256" key="8">
    <source>
        <dbReference type="ARBA" id="ARBA00023136"/>
    </source>
</evidence>
<dbReference type="PANTHER" id="PTHR23535:SF2">
    <property type="entry name" value="SUGAR EFFLUX TRANSPORTER A-RELATED"/>
    <property type="match status" value="1"/>
</dbReference>
<sequence length="401" mass="43522">MVRDNKKYLFIFAAFTIGLCGSFFYPLSSLFLVEELNASPMMLSLYMILSVGSSVIVSQFIAKRSDTHWSRKTILVAALSGNFIMVLSFTVIRDYWTAVTIAVVFGSISGAAFGQLFALGREYGDKYVANSTSFLSTMRAGLAIAWVFGPPMAFMLKAQFGYSASFALSALTVFIGLLVIAKYIPDEVVSKEEKIEAVSNKKSVGGLVVLYCVAMVCVFSANTLYITSIPLYLSQELKVDVSWLGLLFGMAAACEIPVMLTAGKMAEKVGTVRIMILSVVSGAVFYLVMLSSTTFGAMLAAQLLNGFFIGICATLGMVALQDMMKDQLGTASTLFSNMMSISVLVSSLAIGVVGEIFDYYSALYFSFTGVVIAVGLLIVFERLEKKQRIEEALRLQSVVDK</sequence>
<dbReference type="Proteomes" id="UP001139559">
    <property type="component" value="Unassembled WGS sequence"/>
</dbReference>
<evidence type="ECO:0000256" key="9">
    <source>
        <dbReference type="SAM" id="Phobius"/>
    </source>
</evidence>
<evidence type="ECO:0000313" key="12">
    <source>
        <dbReference type="Proteomes" id="UP001139559"/>
    </source>
</evidence>
<dbReference type="PROSITE" id="PS50850">
    <property type="entry name" value="MFS"/>
    <property type="match status" value="1"/>
</dbReference>
<dbReference type="GO" id="GO:0005886">
    <property type="term" value="C:plasma membrane"/>
    <property type="evidence" value="ECO:0007669"/>
    <property type="project" value="UniProtKB-SubCell"/>
</dbReference>
<dbReference type="RefSeq" id="WP_248009463.1">
    <property type="nucleotide sequence ID" value="NZ_JAJHVV010000008.1"/>
</dbReference>
<dbReference type="AlphaFoldDB" id="A0A9X1XK81"/>
<keyword evidence="6 9" id="KW-0812">Transmembrane</keyword>
<feature type="transmembrane region" description="Helical" evidence="9">
    <location>
        <begin position="127"/>
        <end position="148"/>
    </location>
</feature>
<comment type="similarity">
    <text evidence="2">Belongs to the major facilitator superfamily. Set transporter family.</text>
</comment>
<feature type="transmembrane region" description="Helical" evidence="9">
    <location>
        <begin position="241"/>
        <end position="260"/>
    </location>
</feature>
<evidence type="ECO:0000259" key="10">
    <source>
        <dbReference type="PROSITE" id="PS50850"/>
    </source>
</evidence>
<evidence type="ECO:0000256" key="5">
    <source>
        <dbReference type="ARBA" id="ARBA00022597"/>
    </source>
</evidence>
<feature type="transmembrane region" description="Helical" evidence="9">
    <location>
        <begin position="45"/>
        <end position="62"/>
    </location>
</feature>
<evidence type="ECO:0000256" key="2">
    <source>
        <dbReference type="ARBA" id="ARBA00006523"/>
    </source>
</evidence>
<keyword evidence="4" id="KW-1003">Cell membrane</keyword>
<feature type="transmembrane region" description="Helical" evidence="9">
    <location>
        <begin position="160"/>
        <end position="184"/>
    </location>
</feature>
<evidence type="ECO:0000256" key="3">
    <source>
        <dbReference type="ARBA" id="ARBA00022448"/>
    </source>
</evidence>
<feature type="transmembrane region" description="Helical" evidence="9">
    <location>
        <begin position="295"/>
        <end position="320"/>
    </location>
</feature>
<accession>A0A9X1XK81</accession>
<feature type="transmembrane region" description="Helical" evidence="9">
    <location>
        <begin position="98"/>
        <end position="120"/>
    </location>
</feature>
<evidence type="ECO:0000256" key="6">
    <source>
        <dbReference type="ARBA" id="ARBA00022692"/>
    </source>
</evidence>
<feature type="transmembrane region" description="Helical" evidence="9">
    <location>
        <begin position="74"/>
        <end position="92"/>
    </location>
</feature>
<feature type="transmembrane region" description="Helical" evidence="9">
    <location>
        <begin position="272"/>
        <end position="289"/>
    </location>
</feature>
<protein>
    <submittedName>
        <fullName evidence="11">Sugar efflux transporter</fullName>
    </submittedName>
</protein>
<name>A0A9X1XK81_9VIBR</name>